<gene>
    <name evidence="3" type="ORF">SAMN02745977_00947</name>
</gene>
<dbReference type="AlphaFoldDB" id="A0A1H8F6D2"/>
<dbReference type="Pfam" id="PF19574">
    <property type="entry name" value="LolA_3"/>
    <property type="match status" value="1"/>
</dbReference>
<feature type="signal peptide" evidence="2">
    <location>
        <begin position="1"/>
        <end position="28"/>
    </location>
</feature>
<dbReference type="CDD" id="cd16325">
    <property type="entry name" value="LolA"/>
    <property type="match status" value="1"/>
</dbReference>
<evidence type="ECO:0000256" key="2">
    <source>
        <dbReference type="SAM" id="SignalP"/>
    </source>
</evidence>
<dbReference type="SUPFAM" id="SSF89392">
    <property type="entry name" value="Prokaryotic lipoproteins and lipoprotein localization factors"/>
    <property type="match status" value="1"/>
</dbReference>
<accession>A0A1H8F6D2</accession>
<organism evidence="3 4">
    <name type="scientific">Brachymonas denitrificans DSM 15123</name>
    <dbReference type="NCBI Taxonomy" id="1121117"/>
    <lineage>
        <taxon>Bacteria</taxon>
        <taxon>Pseudomonadati</taxon>
        <taxon>Pseudomonadota</taxon>
        <taxon>Betaproteobacteria</taxon>
        <taxon>Burkholderiales</taxon>
        <taxon>Comamonadaceae</taxon>
        <taxon>Brachymonas</taxon>
    </lineage>
</organism>
<feature type="chain" id="PRO_5011548270" description="Outer membrane lipoprotein-sorting protein" evidence="2">
    <location>
        <begin position="29"/>
        <end position="196"/>
    </location>
</feature>
<proteinExistence type="predicted"/>
<dbReference type="STRING" id="1121117.SAMN02745977_00947"/>
<keyword evidence="1 2" id="KW-0732">Signal</keyword>
<dbReference type="Gene3D" id="2.50.20.10">
    <property type="entry name" value="Lipoprotein localisation LolA/LolB/LppX"/>
    <property type="match status" value="1"/>
</dbReference>
<dbReference type="Proteomes" id="UP000199531">
    <property type="component" value="Unassembled WGS sequence"/>
</dbReference>
<keyword evidence="4" id="KW-1185">Reference proteome</keyword>
<evidence type="ECO:0008006" key="5">
    <source>
        <dbReference type="Google" id="ProtNLM"/>
    </source>
</evidence>
<dbReference type="RefSeq" id="WP_091814460.1">
    <property type="nucleotide sequence ID" value="NZ_FOCW01000001.1"/>
</dbReference>
<evidence type="ECO:0000313" key="4">
    <source>
        <dbReference type="Proteomes" id="UP000199531"/>
    </source>
</evidence>
<reference evidence="3 4" key="1">
    <citation type="submission" date="2016-10" db="EMBL/GenBank/DDBJ databases">
        <authorList>
            <person name="de Groot N.N."/>
        </authorList>
    </citation>
    <scope>NUCLEOTIDE SEQUENCE [LARGE SCALE GENOMIC DNA]</scope>
    <source>
        <strain evidence="3 4">DSM 15123</strain>
    </source>
</reference>
<dbReference type="EMBL" id="FOCW01000001">
    <property type="protein sequence ID" value="SEN27431.1"/>
    <property type="molecule type" value="Genomic_DNA"/>
</dbReference>
<sequence length="196" mass="21937">MQVPVSSRFFRRVALLAAGFALSAPAWALDMGQLMQNMGQYKERTGRFVETKHMKVLDKPLRSTGEVRYVAPQLFEKKTVEPTAELLRVDGDALRVERGGKTYNVRLSSQPQAAAFVDVIVGLLTGDAGKLERSYDYELKGTAKKWTLAMVPKDVKMKSIISKVVASGDREQVRTIEYQQADGDRSVMVIEPLDKR</sequence>
<name>A0A1H8F6D2_9BURK</name>
<dbReference type="InterPro" id="IPR029046">
    <property type="entry name" value="LolA/LolB/LppX"/>
</dbReference>
<evidence type="ECO:0000256" key="1">
    <source>
        <dbReference type="ARBA" id="ARBA00022729"/>
    </source>
</evidence>
<dbReference type="InterPro" id="IPR004564">
    <property type="entry name" value="OM_lipoprot_carrier_LolA-like"/>
</dbReference>
<evidence type="ECO:0000313" key="3">
    <source>
        <dbReference type="EMBL" id="SEN27431.1"/>
    </source>
</evidence>
<dbReference type="OrthoDB" id="5297911at2"/>
<protein>
    <recommendedName>
        <fullName evidence="5">Outer membrane lipoprotein-sorting protein</fullName>
    </recommendedName>
</protein>